<evidence type="ECO:0000256" key="6">
    <source>
        <dbReference type="ARBA" id="ARBA00038076"/>
    </source>
</evidence>
<feature type="domain" description="ABC3 transporter permease C-terminal" evidence="8">
    <location>
        <begin position="460"/>
        <end position="570"/>
    </location>
</feature>
<comment type="similarity">
    <text evidence="6">Belongs to the ABC-4 integral membrane protein family.</text>
</comment>
<keyword evidence="4 7" id="KW-1133">Transmembrane helix</keyword>
<evidence type="ECO:0000256" key="7">
    <source>
        <dbReference type="SAM" id="Phobius"/>
    </source>
</evidence>
<keyword evidence="10" id="KW-1185">Reference proteome</keyword>
<feature type="transmembrane region" description="Helical" evidence="7">
    <location>
        <begin position="339"/>
        <end position="359"/>
    </location>
</feature>
<evidence type="ECO:0000256" key="3">
    <source>
        <dbReference type="ARBA" id="ARBA00022692"/>
    </source>
</evidence>
<evidence type="ECO:0000313" key="10">
    <source>
        <dbReference type="Proteomes" id="UP000008908"/>
    </source>
</evidence>
<feature type="transmembrane region" description="Helical" evidence="7">
    <location>
        <begin position="452"/>
        <end position="475"/>
    </location>
</feature>
<sequence>MVKEQGHLFFKRIDVMFVRFFLWNISKTILGIFCCLMIGFGIGQEWDSNLFYLSGGTLYQKVSPVQMKKDHGKNLKALDELDSDQLFINAIRIASSGGVSNVLHPLGTRGISNMVFPHIAGQRTISRALTFLKWSNFKSEPKYDVMMSTSHVLGLYQISWNNGWPIVRKYLERHVSIDTMKYSFIQQGSATGGRLPYIEFFKILPFILVLLTCLNYMGIILSRSIKWYREIGVRKVIGARKGTLRMRFFTEVFVQIVMAMILAAVLMELALPLINTITSSQLDINLYQPKLYFSILVMAFLMLILAGLYPAMQLAALPPLGALEKEFQTKGFPLPLRKALLSIQVVIAVILMVCLGTIWRQLPDVQEKAPYHYFTGNPWDSEFNTHSKSMKPMLSPSKLSQGDNQAITIKYGDSKQTLAYFDKEDRHVGEQPFRSKSLGQNIERNHMNIRKVWTLLISCSLVSLFMVFLGIWGIAIQLSNAHQREFAVRRVLGAGTISIFIVLSKNFIKPLLLAFSIAIPVSSYIGVRWLESFAIHASMPWGSLVGAILVIIFNALVTICAQTYTINKSNWVGSLRMG</sequence>
<dbReference type="eggNOG" id="COG0577">
    <property type="taxonomic scope" value="Bacteria"/>
</dbReference>
<feature type="transmembrane region" description="Helical" evidence="7">
    <location>
        <begin position="511"/>
        <end position="529"/>
    </location>
</feature>
<comment type="subcellular location">
    <subcellularLocation>
        <location evidence="1">Cell membrane</location>
        <topology evidence="1">Multi-pass membrane protein</topology>
    </subcellularLocation>
</comment>
<evidence type="ECO:0000256" key="5">
    <source>
        <dbReference type="ARBA" id="ARBA00023136"/>
    </source>
</evidence>
<dbReference type="OrthoDB" id="8740261at2"/>
<dbReference type="Proteomes" id="UP000008908">
    <property type="component" value="Chromosome"/>
</dbReference>
<feature type="domain" description="ABC3 transporter permease C-terminal" evidence="8">
    <location>
        <begin position="203"/>
        <end position="319"/>
    </location>
</feature>
<feature type="transmembrane region" description="Helical" evidence="7">
    <location>
        <begin position="487"/>
        <end position="504"/>
    </location>
</feature>
<evidence type="ECO:0000256" key="1">
    <source>
        <dbReference type="ARBA" id="ARBA00004651"/>
    </source>
</evidence>
<dbReference type="GO" id="GO:0022857">
    <property type="term" value="F:transmembrane transporter activity"/>
    <property type="evidence" value="ECO:0007669"/>
    <property type="project" value="TreeGrafter"/>
</dbReference>
<feature type="transmembrane region" description="Helical" evidence="7">
    <location>
        <begin position="203"/>
        <end position="221"/>
    </location>
</feature>
<dbReference type="AlphaFoldDB" id="G2PPY7"/>
<evidence type="ECO:0000256" key="2">
    <source>
        <dbReference type="ARBA" id="ARBA00022475"/>
    </source>
</evidence>
<dbReference type="STRING" id="886377.Murru_2528"/>
<protein>
    <recommendedName>
        <fullName evidence="8">ABC3 transporter permease C-terminal domain-containing protein</fullName>
    </recommendedName>
</protein>
<feature type="transmembrane region" description="Helical" evidence="7">
    <location>
        <begin position="541"/>
        <end position="561"/>
    </location>
</feature>
<accession>G2PPY7</accession>
<evidence type="ECO:0000259" key="8">
    <source>
        <dbReference type="Pfam" id="PF02687"/>
    </source>
</evidence>
<keyword evidence="3 7" id="KW-0812">Transmembrane</keyword>
<keyword evidence="5 7" id="KW-0472">Membrane</keyword>
<evidence type="ECO:0000256" key="4">
    <source>
        <dbReference type="ARBA" id="ARBA00022989"/>
    </source>
</evidence>
<dbReference type="Pfam" id="PF02687">
    <property type="entry name" value="FtsX"/>
    <property type="match status" value="2"/>
</dbReference>
<dbReference type="PANTHER" id="PTHR30572">
    <property type="entry name" value="MEMBRANE COMPONENT OF TRANSPORTER-RELATED"/>
    <property type="match status" value="1"/>
</dbReference>
<proteinExistence type="inferred from homology"/>
<reference evidence="9 10" key="2">
    <citation type="journal article" date="2012" name="Stand. Genomic Sci.">
        <title>Complete genome sequence of the facultatively anaerobic, appendaged bacterium Muricauda ruestringensis type strain (B1(T)).</title>
        <authorList>
            <person name="Huntemann M."/>
            <person name="Teshima H."/>
            <person name="Lapidus A."/>
            <person name="Nolan M."/>
            <person name="Lucas S."/>
            <person name="Hammon N."/>
            <person name="Deshpande S."/>
            <person name="Cheng J.F."/>
            <person name="Tapia R."/>
            <person name="Goodwin L.A."/>
            <person name="Pitluck S."/>
            <person name="Liolios K."/>
            <person name="Pagani I."/>
            <person name="Ivanova N."/>
            <person name="Mavromatis K."/>
            <person name="Mikhailova N."/>
            <person name="Pati A."/>
            <person name="Chen A."/>
            <person name="Palaniappan K."/>
            <person name="Land M."/>
            <person name="Hauser L."/>
            <person name="Pan C."/>
            <person name="Brambilla E.M."/>
            <person name="Rohde M."/>
            <person name="Spring S."/>
            <person name="Goker M."/>
            <person name="Detter J.C."/>
            <person name="Bristow J."/>
            <person name="Eisen J.A."/>
            <person name="Markowitz V."/>
            <person name="Hugenholtz P."/>
            <person name="Kyrpides N.C."/>
            <person name="Klenk H.P."/>
            <person name="Woyke T."/>
        </authorList>
    </citation>
    <scope>NUCLEOTIDE SEQUENCE [LARGE SCALE GENOMIC DNA]</scope>
    <source>
        <strain evidence="10">DSM 13258 / LMG 19739 / B1</strain>
    </source>
</reference>
<feature type="transmembrane region" description="Helical" evidence="7">
    <location>
        <begin position="291"/>
        <end position="312"/>
    </location>
</feature>
<dbReference type="GO" id="GO:0005886">
    <property type="term" value="C:plasma membrane"/>
    <property type="evidence" value="ECO:0007669"/>
    <property type="project" value="UniProtKB-SubCell"/>
</dbReference>
<dbReference type="InterPro" id="IPR003838">
    <property type="entry name" value="ABC3_permease_C"/>
</dbReference>
<reference evidence="10" key="1">
    <citation type="submission" date="2011-08" db="EMBL/GenBank/DDBJ databases">
        <title>The complete genome of Muricauda ruestringensis DSM 13258.</title>
        <authorList>
            <person name="Lucas S."/>
            <person name="Han J."/>
            <person name="Lapidus A."/>
            <person name="Bruce D."/>
            <person name="Goodwin L."/>
            <person name="Pitluck S."/>
            <person name="Peters L."/>
            <person name="Kyrpides N."/>
            <person name="Mavromatis K."/>
            <person name="Ivanova N."/>
            <person name="Ovchinnikova G."/>
            <person name="Teshima H."/>
            <person name="Detter J.C."/>
            <person name="Tapia R."/>
            <person name="Han C."/>
            <person name="Land M."/>
            <person name="Hauser L."/>
            <person name="Markowitz V."/>
            <person name="Cheng J.-F."/>
            <person name="Hugenholtz P."/>
            <person name="Woyke T."/>
            <person name="Wu D."/>
            <person name="Spring S."/>
            <person name="Schroeder M."/>
            <person name="Brambilla E."/>
            <person name="Klenk H.-P."/>
            <person name="Eisen J.A."/>
        </authorList>
    </citation>
    <scope>NUCLEOTIDE SEQUENCE [LARGE SCALE GENOMIC DNA]</scope>
    <source>
        <strain evidence="10">DSM 13258 / LMG 19739 / B1</strain>
    </source>
</reference>
<dbReference type="EMBL" id="CP002999">
    <property type="protein sequence ID" value="AEM71565.1"/>
    <property type="molecule type" value="Genomic_DNA"/>
</dbReference>
<feature type="transmembrane region" description="Helical" evidence="7">
    <location>
        <begin position="252"/>
        <end position="271"/>
    </location>
</feature>
<dbReference type="KEGG" id="mrs:Murru_2528"/>
<organism evidence="9 10">
    <name type="scientific">Allomuricauda ruestringensis (strain DSM 13258 / CIP 107369 / LMG 19739 / B1)</name>
    <name type="common">Muricauda ruestringensis</name>
    <dbReference type="NCBI Taxonomy" id="886377"/>
    <lineage>
        <taxon>Bacteria</taxon>
        <taxon>Pseudomonadati</taxon>
        <taxon>Bacteroidota</taxon>
        <taxon>Flavobacteriia</taxon>
        <taxon>Flavobacteriales</taxon>
        <taxon>Flavobacteriaceae</taxon>
        <taxon>Flagellimonas</taxon>
    </lineage>
</organism>
<evidence type="ECO:0000313" key="9">
    <source>
        <dbReference type="EMBL" id="AEM71565.1"/>
    </source>
</evidence>
<gene>
    <name evidence="9" type="ordered locus">Murru_2528</name>
</gene>
<name>G2PPY7_ALLRU</name>
<dbReference type="PANTHER" id="PTHR30572:SF4">
    <property type="entry name" value="ABC TRANSPORTER PERMEASE YTRF"/>
    <property type="match status" value="1"/>
</dbReference>
<dbReference type="HOGENOM" id="CLU_471603_0_0_10"/>
<keyword evidence="2" id="KW-1003">Cell membrane</keyword>
<dbReference type="InterPro" id="IPR050250">
    <property type="entry name" value="Macrolide_Exporter_MacB"/>
</dbReference>
<feature type="transmembrane region" description="Helical" evidence="7">
    <location>
        <begin position="20"/>
        <end position="42"/>
    </location>
</feature>